<evidence type="ECO:0000313" key="1">
    <source>
        <dbReference type="EMBL" id="QDU21831.1"/>
    </source>
</evidence>
<evidence type="ECO:0008006" key="3">
    <source>
        <dbReference type="Google" id="ProtNLM"/>
    </source>
</evidence>
<keyword evidence="2" id="KW-1185">Reference proteome</keyword>
<dbReference type="KEGG" id="uli:ETAA1_38040"/>
<sequence length="176" mass="18697">MKVQARIPLPPDVRREIDRVRLAYNPERAAGNPAHVTVAYQDEAPDPALLVERVRRAAAQIRRFRLAVGVPARFPPPVVGAFLPVADPAGGVASVRDVVLAPPFTRRGRFGLHVTLLHPDQGARLEAAWPAFAGLPQVGEFAVTELQVVGPDNAVIAVFPLAPDAEPAAAPDPAGL</sequence>
<protein>
    <recommendedName>
        <fullName evidence="3">2'-5' RNA ligase family protein</fullName>
    </recommendedName>
</protein>
<dbReference type="EMBL" id="CP036273">
    <property type="protein sequence ID" value="QDU21831.1"/>
    <property type="molecule type" value="Genomic_DNA"/>
</dbReference>
<dbReference type="RefSeq" id="WP_145241086.1">
    <property type="nucleotide sequence ID" value="NZ_CP036273.1"/>
</dbReference>
<accession>A0A517XWE2</accession>
<evidence type="ECO:0000313" key="2">
    <source>
        <dbReference type="Proteomes" id="UP000319576"/>
    </source>
</evidence>
<reference evidence="1 2" key="1">
    <citation type="submission" date="2019-02" db="EMBL/GenBank/DDBJ databases">
        <title>Deep-cultivation of Planctomycetes and their phenomic and genomic characterization uncovers novel biology.</title>
        <authorList>
            <person name="Wiegand S."/>
            <person name="Jogler M."/>
            <person name="Boedeker C."/>
            <person name="Pinto D."/>
            <person name="Vollmers J."/>
            <person name="Rivas-Marin E."/>
            <person name="Kohn T."/>
            <person name="Peeters S.H."/>
            <person name="Heuer A."/>
            <person name="Rast P."/>
            <person name="Oberbeckmann S."/>
            <person name="Bunk B."/>
            <person name="Jeske O."/>
            <person name="Meyerdierks A."/>
            <person name="Storesund J.E."/>
            <person name="Kallscheuer N."/>
            <person name="Luecker S."/>
            <person name="Lage O.M."/>
            <person name="Pohl T."/>
            <person name="Merkel B.J."/>
            <person name="Hornburger P."/>
            <person name="Mueller R.-W."/>
            <person name="Bruemmer F."/>
            <person name="Labrenz M."/>
            <person name="Spormann A.M."/>
            <person name="Op den Camp H."/>
            <person name="Overmann J."/>
            <person name="Amann R."/>
            <person name="Jetten M.S.M."/>
            <person name="Mascher T."/>
            <person name="Medema M.H."/>
            <person name="Devos D.P."/>
            <person name="Kaster A.-K."/>
            <person name="Ovreas L."/>
            <person name="Rohde M."/>
            <person name="Galperin M.Y."/>
            <person name="Jogler C."/>
        </authorList>
    </citation>
    <scope>NUCLEOTIDE SEQUENCE [LARGE SCALE GENOMIC DNA]</scope>
    <source>
        <strain evidence="1 2">ETA_A1</strain>
    </source>
</reference>
<dbReference type="Pfam" id="PF13563">
    <property type="entry name" value="2_5_RNA_ligase2"/>
    <property type="match status" value="1"/>
</dbReference>
<proteinExistence type="predicted"/>
<dbReference type="Proteomes" id="UP000319576">
    <property type="component" value="Chromosome"/>
</dbReference>
<dbReference type="SUPFAM" id="SSF55144">
    <property type="entry name" value="LigT-like"/>
    <property type="match status" value="1"/>
</dbReference>
<dbReference type="InterPro" id="IPR009097">
    <property type="entry name" value="Cyclic_Pdiesterase"/>
</dbReference>
<dbReference type="AlphaFoldDB" id="A0A517XWE2"/>
<gene>
    <name evidence="1" type="ORF">ETAA1_38040</name>
</gene>
<organism evidence="1 2">
    <name type="scientific">Urbifossiella limnaea</name>
    <dbReference type="NCBI Taxonomy" id="2528023"/>
    <lineage>
        <taxon>Bacteria</taxon>
        <taxon>Pseudomonadati</taxon>
        <taxon>Planctomycetota</taxon>
        <taxon>Planctomycetia</taxon>
        <taxon>Gemmatales</taxon>
        <taxon>Gemmataceae</taxon>
        <taxon>Urbifossiella</taxon>
    </lineage>
</organism>
<name>A0A517XWE2_9BACT</name>
<dbReference type="OrthoDB" id="3533156at2"/>
<dbReference type="Gene3D" id="3.90.1140.10">
    <property type="entry name" value="Cyclic phosphodiesterase"/>
    <property type="match status" value="1"/>
</dbReference>